<dbReference type="STRING" id="52442.SAMN05421880_10250"/>
<evidence type="ECO:0000313" key="2">
    <source>
        <dbReference type="Proteomes" id="UP000199561"/>
    </source>
</evidence>
<dbReference type="EMBL" id="FOUF01000002">
    <property type="protein sequence ID" value="SFL89566.1"/>
    <property type="molecule type" value="Genomic_DNA"/>
</dbReference>
<keyword evidence="2" id="KW-1185">Reference proteome</keyword>
<dbReference type="OrthoDB" id="8926484at2"/>
<sequence length="151" mass="16386">MDITKLIRAGSVLILLGILSTSGLSQNTPLSINYTLPPLQNQGGIEFLTGGIGSDESQAILQEGGKWPLMLELARASAPRAEYLSDVHITIKDASGLTVLKTVTRGPYLLAKLPPGRYSLDATYEGKTLHQDLNLQKEHKKITLLWPAPKL</sequence>
<dbReference type="SUPFAM" id="SSF49464">
    <property type="entry name" value="Carboxypeptidase regulatory domain-like"/>
    <property type="match status" value="1"/>
</dbReference>
<gene>
    <name evidence="1" type="ORF">SAMN05421880_10250</name>
</gene>
<dbReference type="InterPro" id="IPR008969">
    <property type="entry name" value="CarboxyPept-like_regulatory"/>
</dbReference>
<evidence type="ECO:0000313" key="1">
    <source>
        <dbReference type="EMBL" id="SFL89566.1"/>
    </source>
</evidence>
<organism evidence="1 2">
    <name type="scientific">Nitrosomonas nitrosa</name>
    <dbReference type="NCBI Taxonomy" id="52442"/>
    <lineage>
        <taxon>Bacteria</taxon>
        <taxon>Pseudomonadati</taxon>
        <taxon>Pseudomonadota</taxon>
        <taxon>Betaproteobacteria</taxon>
        <taxon>Nitrosomonadales</taxon>
        <taxon>Nitrosomonadaceae</taxon>
        <taxon>Nitrosomonas</taxon>
    </lineage>
</organism>
<dbReference type="RefSeq" id="WP_090665909.1">
    <property type="nucleotide sequence ID" value="NZ_FOUF01000002.1"/>
</dbReference>
<dbReference type="AlphaFoldDB" id="A0A1I4LFE2"/>
<name>A0A1I4LFE2_9PROT</name>
<proteinExistence type="predicted"/>
<reference evidence="1 2" key="1">
    <citation type="submission" date="2016-10" db="EMBL/GenBank/DDBJ databases">
        <authorList>
            <person name="de Groot N.N."/>
        </authorList>
    </citation>
    <scope>NUCLEOTIDE SEQUENCE [LARGE SCALE GENOMIC DNA]</scope>
    <source>
        <strain evidence="1 2">Nm146</strain>
    </source>
</reference>
<protein>
    <submittedName>
        <fullName evidence="1">Uncharacterized protein</fullName>
    </submittedName>
</protein>
<dbReference type="Proteomes" id="UP000199561">
    <property type="component" value="Unassembled WGS sequence"/>
</dbReference>
<accession>A0A1I4LFE2</accession>